<dbReference type="Gene3D" id="3.40.50.300">
    <property type="entry name" value="P-loop containing nucleotide triphosphate hydrolases"/>
    <property type="match status" value="1"/>
</dbReference>
<dbReference type="PANTHER" id="PTHR32114">
    <property type="entry name" value="ABC TRANSPORTER ABCH.3"/>
    <property type="match status" value="1"/>
</dbReference>
<dbReference type="InterPro" id="IPR027417">
    <property type="entry name" value="P-loop_NTPase"/>
</dbReference>
<dbReference type="EMBL" id="DVHA01000222">
    <property type="protein sequence ID" value="HIR61304.1"/>
    <property type="molecule type" value="Genomic_DNA"/>
</dbReference>
<feature type="non-terminal residue" evidence="6">
    <location>
        <position position="544"/>
    </location>
</feature>
<evidence type="ECO:0000256" key="2">
    <source>
        <dbReference type="ARBA" id="ARBA00011322"/>
    </source>
</evidence>
<dbReference type="SUPFAM" id="SSF52540">
    <property type="entry name" value="P-loop containing nucleoside triphosphate hydrolases"/>
    <property type="match status" value="1"/>
</dbReference>
<evidence type="ECO:0000313" key="6">
    <source>
        <dbReference type="EMBL" id="HIR61304.1"/>
    </source>
</evidence>
<feature type="domain" description="Rad50/SbcC-type AAA" evidence="5">
    <location>
        <begin position="5"/>
        <end position="201"/>
    </location>
</feature>
<keyword evidence="4" id="KW-0175">Coiled coil</keyword>
<reference evidence="6" key="2">
    <citation type="journal article" date="2021" name="PeerJ">
        <title>Extensive microbial diversity within the chicken gut microbiome revealed by metagenomics and culture.</title>
        <authorList>
            <person name="Gilroy R."/>
            <person name="Ravi A."/>
            <person name="Getino M."/>
            <person name="Pursley I."/>
            <person name="Horton D.L."/>
            <person name="Alikhan N.F."/>
            <person name="Baker D."/>
            <person name="Gharbi K."/>
            <person name="Hall N."/>
            <person name="Watson M."/>
            <person name="Adriaenssens E.M."/>
            <person name="Foster-Nyarko E."/>
            <person name="Jarju S."/>
            <person name="Secka A."/>
            <person name="Antonio M."/>
            <person name="Oren A."/>
            <person name="Chaudhuri R.R."/>
            <person name="La Ragione R."/>
            <person name="Hildebrand F."/>
            <person name="Pallen M.J."/>
        </authorList>
    </citation>
    <scope>NUCLEOTIDE SEQUENCE</scope>
    <source>
        <strain evidence="6">CHK189-12415</strain>
    </source>
</reference>
<protein>
    <recommendedName>
        <fullName evidence="3">Nuclease SbcCD subunit C</fullName>
    </recommendedName>
</protein>
<evidence type="ECO:0000313" key="7">
    <source>
        <dbReference type="Proteomes" id="UP000824241"/>
    </source>
</evidence>
<proteinExistence type="inferred from homology"/>
<dbReference type="PANTHER" id="PTHR32114:SF2">
    <property type="entry name" value="ABC TRANSPORTER ABCH.3"/>
    <property type="match status" value="1"/>
</dbReference>
<accession>A0A9D1DY64</accession>
<comment type="similarity">
    <text evidence="1">Belongs to the SMC family. SbcC subfamily.</text>
</comment>
<feature type="coiled-coil region" evidence="4">
    <location>
        <begin position="348"/>
        <end position="375"/>
    </location>
</feature>
<organism evidence="6 7">
    <name type="scientific">Candidatus Faecivivens stercoravium</name>
    <dbReference type="NCBI Taxonomy" id="2840803"/>
    <lineage>
        <taxon>Bacteria</taxon>
        <taxon>Bacillati</taxon>
        <taxon>Bacillota</taxon>
        <taxon>Clostridia</taxon>
        <taxon>Eubacteriales</taxon>
        <taxon>Oscillospiraceae</taxon>
        <taxon>Oscillospiraceae incertae sedis</taxon>
        <taxon>Candidatus Faecivivens</taxon>
    </lineage>
</organism>
<sequence>MRPIKLTMTAFGPYAREAEVDFTRFGEKGLFLITGDTGAGKTTIFDGITYALFGEASGSVREPDSLRSGFASPDLETSVTLTFRCRGSVYTVTRSPRYDRPKARGEGMTTHPAAAELRLPDGSVLTAIKAVNEKIYEIVGLNAQQFSQVAMIAQGDFQKLLLADSKDRQKIFSTLFSTGNFGRFTDRLRTLEGEARAEKENLSREILLTRARAEIPAAVLEEEAVGKLRETPYEWETMEAALQKAVDLDAAAEERLSGNLKENETRRAGLLTAIQSGREVNARLAELSRVQQELTLQQVRAAEMRGAEEELRLSALAETVRPKADACTAAVRQKRACDEAVAAGEKQLADTSAALAAAKNDLALEEKNLPQQEKLTGELRLLTESRPQYEKVSAAETACKQKKADAESKEKALSSARNALDGEKARLTNLRAAEASLRDVPRKLSENEAAVEKASELQKRIAQMQAAYKTYRETARDLGQRQAVAKADLKRWQDAQDALKTVRTAFYAHQAGFLAETLREGEPCPVCGSREHPAPARVPADAPT</sequence>
<reference evidence="6" key="1">
    <citation type="submission" date="2020-10" db="EMBL/GenBank/DDBJ databases">
        <authorList>
            <person name="Gilroy R."/>
        </authorList>
    </citation>
    <scope>NUCLEOTIDE SEQUENCE</scope>
    <source>
        <strain evidence="6">CHK189-12415</strain>
    </source>
</reference>
<dbReference type="Pfam" id="PF13476">
    <property type="entry name" value="AAA_23"/>
    <property type="match status" value="1"/>
</dbReference>
<comment type="subunit">
    <text evidence="2">Heterodimer of SbcC and SbcD.</text>
</comment>
<evidence type="ECO:0000256" key="1">
    <source>
        <dbReference type="ARBA" id="ARBA00006930"/>
    </source>
</evidence>
<feature type="coiled-coil region" evidence="4">
    <location>
        <begin position="399"/>
        <end position="474"/>
    </location>
</feature>
<comment type="caution">
    <text evidence="6">The sequence shown here is derived from an EMBL/GenBank/DDBJ whole genome shotgun (WGS) entry which is preliminary data.</text>
</comment>
<dbReference type="InterPro" id="IPR038729">
    <property type="entry name" value="Rad50/SbcC_AAA"/>
</dbReference>
<dbReference type="GO" id="GO:0006302">
    <property type="term" value="P:double-strand break repair"/>
    <property type="evidence" value="ECO:0007669"/>
    <property type="project" value="InterPro"/>
</dbReference>
<dbReference type="Proteomes" id="UP000824241">
    <property type="component" value="Unassembled WGS sequence"/>
</dbReference>
<evidence type="ECO:0000259" key="5">
    <source>
        <dbReference type="Pfam" id="PF13476"/>
    </source>
</evidence>
<gene>
    <name evidence="6" type="ORF">IAB37_07010</name>
</gene>
<dbReference type="GO" id="GO:0016887">
    <property type="term" value="F:ATP hydrolysis activity"/>
    <property type="evidence" value="ECO:0007669"/>
    <property type="project" value="InterPro"/>
</dbReference>
<name>A0A9D1DY64_9FIRM</name>
<evidence type="ECO:0000256" key="3">
    <source>
        <dbReference type="ARBA" id="ARBA00013368"/>
    </source>
</evidence>
<evidence type="ECO:0000256" key="4">
    <source>
        <dbReference type="SAM" id="Coils"/>
    </source>
</evidence>
<dbReference type="AlphaFoldDB" id="A0A9D1DY64"/>